<dbReference type="PANTHER" id="PTHR23150">
    <property type="entry name" value="SULFATASE MODIFYING FACTOR 1, 2"/>
    <property type="match status" value="1"/>
</dbReference>
<proteinExistence type="predicted"/>
<keyword evidence="4" id="KW-1185">Reference proteome</keyword>
<dbReference type="InterPro" id="IPR005532">
    <property type="entry name" value="SUMF_dom"/>
</dbReference>
<dbReference type="GO" id="GO:0120147">
    <property type="term" value="F:formylglycine-generating oxidase activity"/>
    <property type="evidence" value="ECO:0007669"/>
    <property type="project" value="TreeGrafter"/>
</dbReference>
<name>A0A0K1QFV5_9BACT</name>
<sequence length="150" mass="16325">MGIRGARGHHDRDVCGQHPPSADDPTRSSCYFDETVDQIAWYCFNSGELKTGQSVMHPVGLKEPNGWGLYDILGNAMEWCNDAFNGLGYGKEPLTDPDPRMDSPRNGVLRGGGPVCHVSTLSVTASRRCESARVVAIPGMGVRLVRTLDH</sequence>
<dbReference type="EMBL" id="CP012333">
    <property type="protein sequence ID" value="AKV04300.1"/>
    <property type="molecule type" value="Genomic_DNA"/>
</dbReference>
<dbReference type="InterPro" id="IPR051043">
    <property type="entry name" value="Sulfatase_Mod_Factor_Kinase"/>
</dbReference>
<protein>
    <recommendedName>
        <fullName evidence="2">Sulfatase-modifying factor enzyme-like domain-containing protein</fullName>
    </recommendedName>
</protein>
<dbReference type="KEGG" id="llu:AKJ09_10963"/>
<dbReference type="AlphaFoldDB" id="A0A0K1QFV5"/>
<evidence type="ECO:0000313" key="3">
    <source>
        <dbReference type="EMBL" id="AKV04300.1"/>
    </source>
</evidence>
<feature type="region of interest" description="Disordered" evidence="1">
    <location>
        <begin position="1"/>
        <end position="29"/>
    </location>
</feature>
<dbReference type="Proteomes" id="UP000064967">
    <property type="component" value="Chromosome"/>
</dbReference>
<dbReference type="InterPro" id="IPR042095">
    <property type="entry name" value="SUMF_sf"/>
</dbReference>
<dbReference type="PANTHER" id="PTHR23150:SF19">
    <property type="entry name" value="FORMYLGLYCINE-GENERATING ENZYME"/>
    <property type="match status" value="1"/>
</dbReference>
<dbReference type="STRING" id="1391654.AKJ09_10963"/>
<evidence type="ECO:0000256" key="1">
    <source>
        <dbReference type="SAM" id="MobiDB-lite"/>
    </source>
</evidence>
<dbReference type="SUPFAM" id="SSF56436">
    <property type="entry name" value="C-type lectin-like"/>
    <property type="match status" value="1"/>
</dbReference>
<feature type="domain" description="Sulfatase-modifying factor enzyme-like" evidence="2">
    <location>
        <begin position="52"/>
        <end position="146"/>
    </location>
</feature>
<organism evidence="3 4">
    <name type="scientific">Labilithrix luteola</name>
    <dbReference type="NCBI Taxonomy" id="1391654"/>
    <lineage>
        <taxon>Bacteria</taxon>
        <taxon>Pseudomonadati</taxon>
        <taxon>Myxococcota</taxon>
        <taxon>Polyangia</taxon>
        <taxon>Polyangiales</taxon>
        <taxon>Labilitrichaceae</taxon>
        <taxon>Labilithrix</taxon>
    </lineage>
</organism>
<gene>
    <name evidence="3" type="ORF">AKJ09_10963</name>
</gene>
<accession>A0A0K1QFV5</accession>
<evidence type="ECO:0000259" key="2">
    <source>
        <dbReference type="Pfam" id="PF03781"/>
    </source>
</evidence>
<dbReference type="InterPro" id="IPR016187">
    <property type="entry name" value="CTDL_fold"/>
</dbReference>
<evidence type="ECO:0000313" key="4">
    <source>
        <dbReference type="Proteomes" id="UP000064967"/>
    </source>
</evidence>
<dbReference type="Pfam" id="PF03781">
    <property type="entry name" value="FGE-sulfatase"/>
    <property type="match status" value="1"/>
</dbReference>
<reference evidence="3 4" key="1">
    <citation type="submission" date="2015-08" db="EMBL/GenBank/DDBJ databases">
        <authorList>
            <person name="Babu N.S."/>
            <person name="Beckwith C.J."/>
            <person name="Beseler K.G."/>
            <person name="Brison A."/>
            <person name="Carone J.V."/>
            <person name="Caskin T.P."/>
            <person name="Diamond M."/>
            <person name="Durham M.E."/>
            <person name="Foxe J.M."/>
            <person name="Go M."/>
            <person name="Henderson B.A."/>
            <person name="Jones I.B."/>
            <person name="McGettigan J.A."/>
            <person name="Micheletti S.J."/>
            <person name="Nasrallah M.E."/>
            <person name="Ortiz D."/>
            <person name="Piller C.R."/>
            <person name="Privatt S.R."/>
            <person name="Schneider S.L."/>
            <person name="Sharp S."/>
            <person name="Smith T.C."/>
            <person name="Stanton J.D."/>
            <person name="Ullery H.E."/>
            <person name="Wilson R.J."/>
            <person name="Serrano M.G."/>
            <person name="Buck G."/>
            <person name="Lee V."/>
            <person name="Wang Y."/>
            <person name="Carvalho R."/>
            <person name="Voegtly L."/>
            <person name="Shi R."/>
            <person name="Duckworth R."/>
            <person name="Johnson A."/>
            <person name="Loviza R."/>
            <person name="Walstead R."/>
            <person name="Shah Z."/>
            <person name="Kiflezghi M."/>
            <person name="Wade K."/>
            <person name="Ball S.L."/>
            <person name="Bradley K.W."/>
            <person name="Asai D.J."/>
            <person name="Bowman C.A."/>
            <person name="Russell D.A."/>
            <person name="Pope W.H."/>
            <person name="Jacobs-Sera D."/>
            <person name="Hendrix R.W."/>
            <person name="Hatfull G.F."/>
        </authorList>
    </citation>
    <scope>NUCLEOTIDE SEQUENCE [LARGE SCALE GENOMIC DNA]</scope>
    <source>
        <strain evidence="3 4">DSM 27648</strain>
    </source>
</reference>
<dbReference type="Gene3D" id="3.90.1580.10">
    <property type="entry name" value="paralog of FGE (formylglycine-generating enzyme)"/>
    <property type="match status" value="1"/>
</dbReference>